<dbReference type="GO" id="GO:0008876">
    <property type="term" value="F:quinoprotein glucose dehydrogenase activity"/>
    <property type="evidence" value="ECO:0007669"/>
    <property type="project" value="TreeGrafter"/>
</dbReference>
<dbReference type="InterPro" id="IPR002372">
    <property type="entry name" value="PQQ_rpt_dom"/>
</dbReference>
<name>A0A2K2G6F1_9SPHN</name>
<dbReference type="SMART" id="SM00564">
    <property type="entry name" value="PQQ"/>
    <property type="match status" value="6"/>
</dbReference>
<evidence type="ECO:0000256" key="4">
    <source>
        <dbReference type="SAM" id="Phobius"/>
    </source>
</evidence>
<proteinExistence type="inferred from homology"/>
<dbReference type="InterPro" id="IPR017511">
    <property type="entry name" value="PQQ_mDH"/>
</dbReference>
<dbReference type="CDD" id="cd10280">
    <property type="entry name" value="PQQ_mGDH"/>
    <property type="match status" value="1"/>
</dbReference>
<comment type="caution">
    <text evidence="6">The sequence shown here is derived from an EMBL/GenBank/DDBJ whole genome shotgun (WGS) entry which is preliminary data.</text>
</comment>
<keyword evidence="4" id="KW-1133">Transmembrane helix</keyword>
<accession>A0A2K2G6F1</accession>
<organism evidence="6 7">
    <name type="scientific">Novosphingobium guangzhouense</name>
    <dbReference type="NCBI Taxonomy" id="1850347"/>
    <lineage>
        <taxon>Bacteria</taxon>
        <taxon>Pseudomonadati</taxon>
        <taxon>Pseudomonadota</taxon>
        <taxon>Alphaproteobacteria</taxon>
        <taxon>Sphingomonadales</taxon>
        <taxon>Sphingomonadaceae</taxon>
        <taxon>Novosphingobium</taxon>
    </lineage>
</organism>
<protein>
    <submittedName>
        <fullName evidence="6">Dehydrogenase</fullName>
    </submittedName>
</protein>
<dbReference type="PANTHER" id="PTHR32303:SF4">
    <property type="entry name" value="QUINOPROTEIN GLUCOSE DEHYDROGENASE"/>
    <property type="match status" value="1"/>
</dbReference>
<comment type="cofactor">
    <cofactor evidence="1">
        <name>pyrroloquinoline quinone</name>
        <dbReference type="ChEBI" id="CHEBI:58442"/>
    </cofactor>
</comment>
<dbReference type="Proteomes" id="UP000236327">
    <property type="component" value="Unassembled WGS sequence"/>
</dbReference>
<dbReference type="Pfam" id="PF01011">
    <property type="entry name" value="PQQ"/>
    <property type="match status" value="1"/>
</dbReference>
<gene>
    <name evidence="6" type="ORF">A8V01_02430</name>
</gene>
<dbReference type="AlphaFoldDB" id="A0A2K2G6F1"/>
<comment type="similarity">
    <text evidence="2">Belongs to the bacterial PQQ dehydrogenase family.</text>
</comment>
<feature type="domain" description="Pyrrolo-quinoline quinone repeat" evidence="5">
    <location>
        <begin position="149"/>
        <end position="732"/>
    </location>
</feature>
<evidence type="ECO:0000256" key="1">
    <source>
        <dbReference type="ARBA" id="ARBA00001931"/>
    </source>
</evidence>
<dbReference type="InterPro" id="IPR011047">
    <property type="entry name" value="Quinoprotein_ADH-like_sf"/>
</dbReference>
<dbReference type="Gene3D" id="2.140.10.10">
    <property type="entry name" value="Quinoprotein alcohol dehydrogenase-like superfamily"/>
    <property type="match status" value="2"/>
</dbReference>
<keyword evidence="3" id="KW-0560">Oxidoreductase</keyword>
<sequence length="757" mass="81077">MGAVLVVGGGWLIALGGSPFFLIAGILAAAAGVCLFRGSIYATWIALALLVIAAVWSYADIGFTFWPFFSRIMVFLGIALVTVMFAPWLSGPGASALSGKKAASGSVVLGIAMVAMLAGMFSSHATLEGDGAALKILGDAAPATATNDWTGYGRTTSGSRFAPFQQINADNVKNLKVAWTYRTGDLAIDSAEFQMTPLKVGNTVYVCSPYSKVSAVDAATGKLRWKFDPHAHQKSWQRCRGVAYAKTPTANPADPCQERVVLTTIDARLITIDAKTGKACEGFGSGTSVDLMAGMGPSGPGSYYPTSAPLVADDVVVVGGHVNDNEKTGEPSGVVRGYDVRTGAQRWAWDPTHPKGRTTPLAKGEIYTPETPNFWGTASFDPKLGLIYVPTGNQTPDFWGGNRLPESDAYTDSIVAIDVKTGAARWHFRTANHDLYDYDVAAQPILYDMPDGKGGKTPVVVALTKRGEIFVLDRRNGKPVIPVTNRKVPTDGAPQGQRLAPTQPFSALSLDTDRIKESDMWGGTIFDQMACRIAFKSMHYEGPFTPVGFKKTLIYPGYYGGFNWGGGAIDERTGTLYVNDIRMPQWGRFVHREDAHIRGLKPTTEGEYSEQKGTPYGVERSMFLSPTGVPCIAPPYGSMAAIDLTTGKKRWQVPAGSLEDSPAKPSIHIPLGLPTLGGPLVTAGGLTFFSGTMDSYLRAFDNRSGKVVWQGRLPVGSQAAPMTYMQNGKQYIVVTAGGQTRTGTNENRGDYVIAYSL</sequence>
<feature type="transmembrane region" description="Helical" evidence="4">
    <location>
        <begin position="102"/>
        <end position="121"/>
    </location>
</feature>
<evidence type="ECO:0000256" key="2">
    <source>
        <dbReference type="ARBA" id="ARBA00008156"/>
    </source>
</evidence>
<dbReference type="EMBL" id="LYMM01000002">
    <property type="protein sequence ID" value="PNU06602.1"/>
    <property type="molecule type" value="Genomic_DNA"/>
</dbReference>
<dbReference type="GO" id="GO:0016020">
    <property type="term" value="C:membrane"/>
    <property type="evidence" value="ECO:0007669"/>
    <property type="project" value="InterPro"/>
</dbReference>
<dbReference type="NCBIfam" id="TIGR03074">
    <property type="entry name" value="PQQ_membr_DH"/>
    <property type="match status" value="1"/>
</dbReference>
<evidence type="ECO:0000313" key="7">
    <source>
        <dbReference type="Proteomes" id="UP000236327"/>
    </source>
</evidence>
<keyword evidence="7" id="KW-1185">Reference proteome</keyword>
<dbReference type="PANTHER" id="PTHR32303">
    <property type="entry name" value="QUINOPROTEIN ALCOHOL DEHYDROGENASE (CYTOCHROME C)"/>
    <property type="match status" value="1"/>
</dbReference>
<evidence type="ECO:0000313" key="6">
    <source>
        <dbReference type="EMBL" id="PNU06602.1"/>
    </source>
</evidence>
<feature type="transmembrane region" description="Helical" evidence="4">
    <location>
        <begin position="40"/>
        <end position="59"/>
    </location>
</feature>
<evidence type="ECO:0000259" key="5">
    <source>
        <dbReference type="Pfam" id="PF01011"/>
    </source>
</evidence>
<dbReference type="GO" id="GO:0048038">
    <property type="term" value="F:quinone binding"/>
    <property type="evidence" value="ECO:0007669"/>
    <property type="project" value="InterPro"/>
</dbReference>
<reference evidence="6 7" key="1">
    <citation type="submission" date="2016-05" db="EMBL/GenBank/DDBJ databases">
        <title>Complete genome sequence of Novosphingobium guangzhouense SA925(T).</title>
        <authorList>
            <person name="Sha S."/>
        </authorList>
    </citation>
    <scope>NUCLEOTIDE SEQUENCE [LARGE SCALE GENOMIC DNA]</scope>
    <source>
        <strain evidence="6 7">SA925</strain>
    </source>
</reference>
<keyword evidence="4" id="KW-0812">Transmembrane</keyword>
<feature type="transmembrane region" description="Helical" evidence="4">
    <location>
        <begin position="65"/>
        <end position="90"/>
    </location>
</feature>
<dbReference type="InterPro" id="IPR018391">
    <property type="entry name" value="PQQ_b-propeller_rpt"/>
</dbReference>
<feature type="transmembrane region" description="Helical" evidence="4">
    <location>
        <begin position="12"/>
        <end position="33"/>
    </location>
</feature>
<evidence type="ECO:0000256" key="3">
    <source>
        <dbReference type="ARBA" id="ARBA00023002"/>
    </source>
</evidence>
<dbReference type="SUPFAM" id="SSF50998">
    <property type="entry name" value="Quinoprotein alcohol dehydrogenase-like"/>
    <property type="match status" value="1"/>
</dbReference>
<keyword evidence="4" id="KW-0472">Membrane</keyword>